<comment type="caution">
    <text evidence="7">The sequence shown here is derived from an EMBL/GenBank/DDBJ whole genome shotgun (WGS) entry which is preliminary data.</text>
</comment>
<proteinExistence type="inferred from homology"/>
<dbReference type="SUPFAM" id="SSF49785">
    <property type="entry name" value="Galactose-binding domain-like"/>
    <property type="match status" value="2"/>
</dbReference>
<sequence>MSRPTPRRALAAALSCLLAATVGLVAAAPASAQGASPHPPSPVVDEDFPDPDVLLVDGVYHAYATNNVAQKVQHRTSRNLKEWKAEPDAAPGIGEAPGDWVGPCRTLPDGSVDYCVWAPEVSAVEGGFALYYTARDAASGRQCIGLATSTSPDGPFVDTRGEPLVCPVELGGAIDAATVRDGDQLHLLWKTDGNCCSLPAILYAQPLSADGTTLTGPPVELMRNDLPWQGAVVEAPAMVEHDGRFYLYFAANDYYGGRYRTGWAVADSVTGPFDVAEAELLTSEDFAGEVVGPGGLDAFDDRHGRPTVMFHGWDDTFTYRGVYTAALSYGPDGTPVVRGAAARYEAEDGVVSHASVVTDRTASALAKVGGLDHADSSIEVTVEADRGGPHTLGIRFANGSLDQTGRPATARHAITVNGADAGTAEYWHTRWGNWQVLEVPVQLKRGTNTITLTRESLFAEIDALYLSAGRTDRPTPVHPEDLVDATRYEAEDGDIVRARTRADASASGGQVVGGLDFADSSLSVQVWSEDGGRSVLGIRFANGSERGGYPLQARHAVSVDGDAQGTVVYPHTRWGNWNVVEHEVHLEPGWNTVTLTRVAWYAEIDAIDVR</sequence>
<dbReference type="CDD" id="cd08999">
    <property type="entry name" value="GH43_ABN-like"/>
    <property type="match status" value="1"/>
</dbReference>
<reference evidence="7 8" key="1">
    <citation type="submission" date="2017-10" db="EMBL/GenBank/DDBJ databases">
        <title>Sequencing the genomes of 1000 actinobacteria strains.</title>
        <authorList>
            <person name="Klenk H.-P."/>
        </authorList>
    </citation>
    <scope>NUCLEOTIDE SEQUENCE [LARGE SCALE GENOMIC DNA]</scope>
    <source>
        <strain evidence="7 8">DSM 21863</strain>
    </source>
</reference>
<dbReference type="Pfam" id="PF04616">
    <property type="entry name" value="Glyco_hydro_43"/>
    <property type="match status" value="1"/>
</dbReference>
<dbReference type="InterPro" id="IPR005084">
    <property type="entry name" value="CBM6"/>
</dbReference>
<feature type="chain" id="PRO_5038642904" evidence="5">
    <location>
        <begin position="33"/>
        <end position="610"/>
    </location>
</feature>
<dbReference type="InterPro" id="IPR051795">
    <property type="entry name" value="Glycosyl_Hydrlase_43"/>
</dbReference>
<keyword evidence="3" id="KW-0326">Glycosidase</keyword>
<dbReference type="EMBL" id="PDJJ01000001">
    <property type="protein sequence ID" value="PFG41490.1"/>
    <property type="molecule type" value="Genomic_DNA"/>
</dbReference>
<organism evidence="7 8">
    <name type="scientific">Isoptericola jiangsuensis</name>
    <dbReference type="NCBI Taxonomy" id="548579"/>
    <lineage>
        <taxon>Bacteria</taxon>
        <taxon>Bacillati</taxon>
        <taxon>Actinomycetota</taxon>
        <taxon>Actinomycetes</taxon>
        <taxon>Micrococcales</taxon>
        <taxon>Promicromonosporaceae</taxon>
        <taxon>Isoptericola</taxon>
    </lineage>
</organism>
<dbReference type="Gene3D" id="2.60.120.260">
    <property type="entry name" value="Galactose-binding domain-like"/>
    <property type="match status" value="2"/>
</dbReference>
<evidence type="ECO:0000313" key="7">
    <source>
        <dbReference type="EMBL" id="PFG41490.1"/>
    </source>
</evidence>
<evidence type="ECO:0000256" key="4">
    <source>
        <dbReference type="PIRSR" id="PIRSR606710-2"/>
    </source>
</evidence>
<gene>
    <name evidence="7" type="ORF">ATJ88_0129</name>
</gene>
<dbReference type="SUPFAM" id="SSF75005">
    <property type="entry name" value="Arabinanase/levansucrase/invertase"/>
    <property type="match status" value="1"/>
</dbReference>
<dbReference type="AlphaFoldDB" id="A0A2A9ET90"/>
<evidence type="ECO:0000259" key="6">
    <source>
        <dbReference type="PROSITE" id="PS51175"/>
    </source>
</evidence>
<dbReference type="PANTHER" id="PTHR42812">
    <property type="entry name" value="BETA-XYLOSIDASE"/>
    <property type="match status" value="1"/>
</dbReference>
<dbReference type="PANTHER" id="PTHR42812:SF5">
    <property type="entry name" value="ENDO-ARABINASE"/>
    <property type="match status" value="1"/>
</dbReference>
<feature type="domain" description="CBM6" evidence="6">
    <location>
        <begin position="486"/>
        <end position="610"/>
    </location>
</feature>
<dbReference type="GO" id="GO:0030246">
    <property type="term" value="F:carbohydrate binding"/>
    <property type="evidence" value="ECO:0007669"/>
    <property type="project" value="InterPro"/>
</dbReference>
<dbReference type="GO" id="GO:0005975">
    <property type="term" value="P:carbohydrate metabolic process"/>
    <property type="evidence" value="ECO:0007669"/>
    <property type="project" value="InterPro"/>
</dbReference>
<keyword evidence="2 7" id="KW-0378">Hydrolase</keyword>
<feature type="site" description="Important for catalytic activity, responsible for pKa modulation of the active site Glu and correct orientation of both the proton donor and substrate" evidence="4">
    <location>
        <position position="175"/>
    </location>
</feature>
<comment type="similarity">
    <text evidence="1">Belongs to the glycosyl hydrolase 43 family.</text>
</comment>
<dbReference type="Gene3D" id="2.115.10.20">
    <property type="entry name" value="Glycosyl hydrolase domain, family 43"/>
    <property type="match status" value="1"/>
</dbReference>
<evidence type="ECO:0000256" key="3">
    <source>
        <dbReference type="ARBA" id="ARBA00023295"/>
    </source>
</evidence>
<evidence type="ECO:0000256" key="5">
    <source>
        <dbReference type="SAM" id="SignalP"/>
    </source>
</evidence>
<dbReference type="Proteomes" id="UP000224130">
    <property type="component" value="Unassembled WGS sequence"/>
</dbReference>
<feature type="signal peptide" evidence="5">
    <location>
        <begin position="1"/>
        <end position="32"/>
    </location>
</feature>
<dbReference type="RefSeq" id="WP_098461983.1">
    <property type="nucleotide sequence ID" value="NZ_PDJJ01000001.1"/>
</dbReference>
<keyword evidence="5" id="KW-0732">Signal</keyword>
<protein>
    <submittedName>
        <fullName evidence="7">Glycosyl hydrolase family 43</fullName>
    </submittedName>
</protein>
<accession>A0A2A9ET90</accession>
<evidence type="ECO:0000256" key="2">
    <source>
        <dbReference type="ARBA" id="ARBA00022801"/>
    </source>
</evidence>
<evidence type="ECO:0000256" key="1">
    <source>
        <dbReference type="ARBA" id="ARBA00009865"/>
    </source>
</evidence>
<dbReference type="GO" id="GO:0004553">
    <property type="term" value="F:hydrolase activity, hydrolyzing O-glycosyl compounds"/>
    <property type="evidence" value="ECO:0007669"/>
    <property type="project" value="InterPro"/>
</dbReference>
<dbReference type="InterPro" id="IPR006710">
    <property type="entry name" value="Glyco_hydro_43"/>
</dbReference>
<dbReference type="OrthoDB" id="9801455at2"/>
<evidence type="ECO:0000313" key="8">
    <source>
        <dbReference type="Proteomes" id="UP000224130"/>
    </source>
</evidence>
<name>A0A2A9ET90_9MICO</name>
<dbReference type="InterPro" id="IPR008979">
    <property type="entry name" value="Galactose-bd-like_sf"/>
</dbReference>
<feature type="domain" description="CBM6" evidence="6">
    <location>
        <begin position="342"/>
        <end position="467"/>
    </location>
</feature>
<keyword evidence="8" id="KW-1185">Reference proteome</keyword>
<dbReference type="InterPro" id="IPR023296">
    <property type="entry name" value="Glyco_hydro_beta-prop_sf"/>
</dbReference>
<dbReference type="PROSITE" id="PS51175">
    <property type="entry name" value="CBM6"/>
    <property type="match status" value="2"/>
</dbReference>